<dbReference type="PANTHER" id="PTHR34039:SF1">
    <property type="entry name" value="UPF0102 PROTEIN YRAN"/>
    <property type="match status" value="1"/>
</dbReference>
<dbReference type="Gene3D" id="3.40.1350.10">
    <property type="match status" value="1"/>
</dbReference>
<sequence length="125" mass="13970">MADQALATRGQTAYLAGLSAEDSVARAYQRRGYAVEHRRWRASGGEIDLITRDREGLVFVEVKTARDFARAAERICRRQMQRICDAAQQFLAGEPGGLLTHVRFDVALVDRTGRCRIIENAFGEA</sequence>
<evidence type="ECO:0000256" key="2">
    <source>
        <dbReference type="HAMAP-Rule" id="MF_00048"/>
    </source>
</evidence>
<dbReference type="PANTHER" id="PTHR34039">
    <property type="entry name" value="UPF0102 PROTEIN YRAN"/>
    <property type="match status" value="1"/>
</dbReference>
<comment type="caution">
    <text evidence="3">The sequence shown here is derived from an EMBL/GenBank/DDBJ whole genome shotgun (WGS) entry which is preliminary data.</text>
</comment>
<gene>
    <name evidence="3" type="ORF">CVM52_20995</name>
</gene>
<name>A0A2M8IVX5_9RHOB</name>
<protein>
    <recommendedName>
        <fullName evidence="2">UPF0102 protein CVM52_20995</fullName>
    </recommendedName>
</protein>
<dbReference type="GO" id="GO:0003676">
    <property type="term" value="F:nucleic acid binding"/>
    <property type="evidence" value="ECO:0007669"/>
    <property type="project" value="InterPro"/>
</dbReference>
<comment type="similarity">
    <text evidence="1 2">Belongs to the UPF0102 family.</text>
</comment>
<dbReference type="AlphaFoldDB" id="A0A2M8IVX5"/>
<dbReference type="EMBL" id="PGTB01000151">
    <property type="protein sequence ID" value="PJE34685.1"/>
    <property type="molecule type" value="Genomic_DNA"/>
</dbReference>
<dbReference type="InterPro" id="IPR011856">
    <property type="entry name" value="tRNA_endonuc-like_dom_sf"/>
</dbReference>
<dbReference type="OrthoDB" id="9812968at2"/>
<proteinExistence type="inferred from homology"/>
<accession>A0A2M8IVX5</accession>
<evidence type="ECO:0000256" key="1">
    <source>
        <dbReference type="ARBA" id="ARBA00006738"/>
    </source>
</evidence>
<dbReference type="InterPro" id="IPR003509">
    <property type="entry name" value="UPF0102_YraN-like"/>
</dbReference>
<dbReference type="RefSeq" id="WP_100164353.1">
    <property type="nucleotide sequence ID" value="NZ_PGTB01000151.1"/>
</dbReference>
<dbReference type="Proteomes" id="UP000231553">
    <property type="component" value="Unassembled WGS sequence"/>
</dbReference>
<dbReference type="Pfam" id="PF02021">
    <property type="entry name" value="UPF0102"/>
    <property type="match status" value="1"/>
</dbReference>
<keyword evidence="4" id="KW-1185">Reference proteome</keyword>
<evidence type="ECO:0000313" key="4">
    <source>
        <dbReference type="Proteomes" id="UP000231553"/>
    </source>
</evidence>
<evidence type="ECO:0000313" key="3">
    <source>
        <dbReference type="EMBL" id="PJE34685.1"/>
    </source>
</evidence>
<dbReference type="HAMAP" id="MF_00048">
    <property type="entry name" value="UPF0102"/>
    <property type="match status" value="1"/>
</dbReference>
<organism evidence="3 4">
    <name type="scientific">Pseudooceanicola lipolyticus</name>
    <dbReference type="NCBI Taxonomy" id="2029104"/>
    <lineage>
        <taxon>Bacteria</taxon>
        <taxon>Pseudomonadati</taxon>
        <taxon>Pseudomonadota</taxon>
        <taxon>Alphaproteobacteria</taxon>
        <taxon>Rhodobacterales</taxon>
        <taxon>Paracoccaceae</taxon>
        <taxon>Pseudooceanicola</taxon>
    </lineage>
</organism>
<dbReference type="SUPFAM" id="SSF52980">
    <property type="entry name" value="Restriction endonuclease-like"/>
    <property type="match status" value="1"/>
</dbReference>
<dbReference type="InterPro" id="IPR011335">
    <property type="entry name" value="Restrct_endonuc-II-like"/>
</dbReference>
<reference evidence="3 4" key="1">
    <citation type="journal article" date="2018" name="Int. J. Syst. Evol. Microbiol.">
        <title>Pseudooceanicola lipolyticus sp. nov., a marine alphaproteobacterium, reclassification of Oceanicola flagellatus as Pseudooceanicola flagellatus comb. nov. and emended description of the genus Pseudooceanicola.</title>
        <authorList>
            <person name="Huang M.-M."/>
            <person name="Guo L.-L."/>
            <person name="Wu Y.-H."/>
            <person name="Lai Q.-L."/>
            <person name="Shao Z.-Z."/>
            <person name="Wang C.-S."/>
            <person name="Wu M."/>
            <person name="Xu X.-W."/>
        </authorList>
    </citation>
    <scope>NUCLEOTIDE SEQUENCE [LARGE SCALE GENOMIC DNA]</scope>
    <source>
        <strain evidence="3 4">157</strain>
    </source>
</reference>